<evidence type="ECO:0000256" key="1">
    <source>
        <dbReference type="RuleBase" id="RU367138"/>
    </source>
</evidence>
<evidence type="ECO:0000259" key="2">
    <source>
        <dbReference type="Pfam" id="PF04987"/>
    </source>
</evidence>
<name>A0A8H7GRW3_9ASCO</name>
<gene>
    <name evidence="3" type="ORF">HF325_003158</name>
</gene>
<dbReference type="GO" id="GO:0006506">
    <property type="term" value="P:GPI anchor biosynthetic process"/>
    <property type="evidence" value="ECO:0007669"/>
    <property type="project" value="UniProtKB-UniPathway"/>
</dbReference>
<comment type="caution">
    <text evidence="3">The sequence shown here is derived from an EMBL/GenBank/DDBJ whole genome shotgun (WGS) entry which is preliminary data.</text>
</comment>
<feature type="transmembrane region" description="Helical" evidence="1">
    <location>
        <begin position="32"/>
        <end position="53"/>
    </location>
</feature>
<dbReference type="PANTHER" id="PTHR12250">
    <property type="entry name" value="PHOSPHATIDYLINOSITOL GLYCAN, CLASS N"/>
    <property type="match status" value="1"/>
</dbReference>
<keyword evidence="1" id="KW-0256">Endoplasmic reticulum</keyword>
<feature type="transmembrane region" description="Helical" evidence="1">
    <location>
        <begin position="6"/>
        <end position="25"/>
    </location>
</feature>
<dbReference type="Pfam" id="PF04987">
    <property type="entry name" value="PigN"/>
    <property type="match status" value="1"/>
</dbReference>
<comment type="similarity">
    <text evidence="1">Belongs to the PIGG/PIGN/PIGO family. PIGN subfamily.</text>
</comment>
<keyword evidence="1" id="KW-0472">Membrane</keyword>
<organism evidence="3 4">
    <name type="scientific">Metschnikowia pulcherrima</name>
    <dbReference type="NCBI Taxonomy" id="27326"/>
    <lineage>
        <taxon>Eukaryota</taxon>
        <taxon>Fungi</taxon>
        <taxon>Dikarya</taxon>
        <taxon>Ascomycota</taxon>
        <taxon>Saccharomycotina</taxon>
        <taxon>Pichiomycetes</taxon>
        <taxon>Metschnikowiaceae</taxon>
        <taxon>Metschnikowia</taxon>
    </lineage>
</organism>
<feature type="transmembrane region" description="Helical" evidence="1">
    <location>
        <begin position="59"/>
        <end position="82"/>
    </location>
</feature>
<accession>A0A8H7GRW3</accession>
<evidence type="ECO:0000313" key="4">
    <source>
        <dbReference type="Proteomes" id="UP000649328"/>
    </source>
</evidence>
<proteinExistence type="inferred from homology"/>
<dbReference type="InterPro" id="IPR017852">
    <property type="entry name" value="GPI_EtnP_transferase_1_C"/>
</dbReference>
<comment type="pathway">
    <text evidence="1">Glycolipid biosynthesis; glycosylphosphatidylinositol-anchor biosynthesis.</text>
</comment>
<keyword evidence="1" id="KW-0337">GPI-anchor biosynthesis</keyword>
<feature type="domain" description="GPI ethanolamine phosphate transferase 1 C-terminal" evidence="2">
    <location>
        <begin position="1"/>
        <end position="58"/>
    </location>
</feature>
<dbReference type="GO" id="GO:0005789">
    <property type="term" value="C:endoplasmic reticulum membrane"/>
    <property type="evidence" value="ECO:0007669"/>
    <property type="project" value="UniProtKB-SubCell"/>
</dbReference>
<dbReference type="UniPathway" id="UPA00196"/>
<keyword evidence="1" id="KW-0808">Transferase</keyword>
<dbReference type="EMBL" id="JACBPP010000004">
    <property type="protein sequence ID" value="KAF8002193.1"/>
    <property type="molecule type" value="Genomic_DNA"/>
</dbReference>
<comment type="subcellular location">
    <subcellularLocation>
        <location evidence="1">Endoplasmic reticulum membrane</location>
        <topology evidence="1">Multi-pass membrane protein</topology>
    </subcellularLocation>
</comment>
<dbReference type="Proteomes" id="UP000649328">
    <property type="component" value="Unassembled WGS sequence"/>
</dbReference>
<protein>
    <recommendedName>
        <fullName evidence="1">GPI ethanolamine phosphate transferase 1</fullName>
        <ecNumber evidence="1">2.-.-.-</ecNumber>
    </recommendedName>
</protein>
<evidence type="ECO:0000313" key="3">
    <source>
        <dbReference type="EMBL" id="KAF8002193.1"/>
    </source>
</evidence>
<dbReference type="PANTHER" id="PTHR12250:SF0">
    <property type="entry name" value="GPI ETHANOLAMINE PHOSPHATE TRANSFERASE 1"/>
    <property type="match status" value="1"/>
</dbReference>
<dbReference type="InterPro" id="IPR007070">
    <property type="entry name" value="GPI_EtnP_transferase_1"/>
</dbReference>
<comment type="caution">
    <text evidence="1">Lacks conserved residue(s) required for the propagation of feature annotation.</text>
</comment>
<keyword evidence="1" id="KW-1133">Transmembrane helix</keyword>
<dbReference type="AlphaFoldDB" id="A0A8H7GRW3"/>
<dbReference type="GO" id="GO:0051377">
    <property type="term" value="F:mannose-ethanolamine phosphotransferase activity"/>
    <property type="evidence" value="ECO:0007669"/>
    <property type="project" value="UniProtKB-UniRule"/>
</dbReference>
<dbReference type="EC" id="2.-.-.-" evidence="1"/>
<sequence length="207" mass="23768">MGALLMLKLIIPYVLLSTCFGIMNYQLEIRKFTISTLIISTSDFLSLNFFYLVKTEGSWLDIGVTISNYVLAIISSLFMLILELVSTVILRGVEFDDEEAKTRRKIQEIIDDHQPISARMRNKTKEGLGTGIEFKIIDGCSAHVHERSSNRLHITSRLNLVMGTLHSHTFFKVCSWNKIQRHDLVLVSKDAFDLFTWPESCEFELFL</sequence>
<comment type="function">
    <text evidence="1">Ethanolamine phosphate transferase involved in glycosylphosphatidylinositol-anchor biosynthesis. Transfers ethanolamine phosphate to the first alpha-1,4-linked mannose of the glycosylphosphatidylinositol precursor of GPI-anchor.</text>
</comment>
<reference evidence="3" key="1">
    <citation type="submission" date="2020-10" db="EMBL/GenBank/DDBJ databases">
        <title>The Whole-Genome Sequence of Metschnikowia persimmonesis, a Novel Endophytic Yeast Species Isolated from Medicinal Plant Diospyros kaki Thumb.</title>
        <authorList>
            <person name="Rahmat E."/>
            <person name="Kang Y."/>
        </authorList>
    </citation>
    <scope>NUCLEOTIDE SEQUENCE</scope>
    <source>
        <strain evidence="3">KIOM G15050</strain>
    </source>
</reference>
<keyword evidence="4" id="KW-1185">Reference proteome</keyword>
<keyword evidence="1" id="KW-0812">Transmembrane</keyword>
<dbReference type="OrthoDB" id="2748310at2759"/>